<dbReference type="EMBL" id="CACRTG010000021">
    <property type="protein sequence ID" value="VYT20205.1"/>
    <property type="molecule type" value="Genomic_DNA"/>
</dbReference>
<sequence>MITIFNRKELIVTASMEKQAEVRDILAKNHMPYEVKTVNRSSGSALGGRTRAVTGTCGEKPELMYEYVVYVKKEDYEEAASLIRK</sequence>
<proteinExistence type="predicted"/>
<accession>A0A6N2UNK0</accession>
<dbReference type="AlphaFoldDB" id="A0A6N2UNK0"/>
<gene>
    <name evidence="1" type="ORF">CNLFYP112_02236</name>
</gene>
<protein>
    <recommendedName>
        <fullName evidence="2">DUF2007 domain-containing protein</fullName>
    </recommendedName>
</protein>
<organism evidence="1">
    <name type="scientific">[Clostridium] nexile</name>
    <dbReference type="NCBI Taxonomy" id="29361"/>
    <lineage>
        <taxon>Bacteria</taxon>
        <taxon>Bacillati</taxon>
        <taxon>Bacillota</taxon>
        <taxon>Clostridia</taxon>
        <taxon>Lachnospirales</taxon>
        <taxon>Lachnospiraceae</taxon>
        <taxon>Tyzzerella</taxon>
    </lineage>
</organism>
<evidence type="ECO:0000313" key="1">
    <source>
        <dbReference type="EMBL" id="VYT20205.1"/>
    </source>
</evidence>
<name>A0A6N2UNK0_9FIRM</name>
<evidence type="ECO:0008006" key="2">
    <source>
        <dbReference type="Google" id="ProtNLM"/>
    </source>
</evidence>
<reference evidence="1" key="1">
    <citation type="submission" date="2019-11" db="EMBL/GenBank/DDBJ databases">
        <authorList>
            <person name="Feng L."/>
        </authorList>
    </citation>
    <scope>NUCLEOTIDE SEQUENCE</scope>
    <source>
        <strain evidence="1">CnexileLFYP112</strain>
    </source>
</reference>